<evidence type="ECO:0000256" key="5">
    <source>
        <dbReference type="ARBA" id="ARBA00023277"/>
    </source>
</evidence>
<evidence type="ECO:0000256" key="9">
    <source>
        <dbReference type="RuleBase" id="RU361186"/>
    </source>
</evidence>
<dbReference type="InterPro" id="IPR041524">
    <property type="entry name" value="GH131_N"/>
</dbReference>
<keyword evidence="4" id="KW-1015">Disulfide bond</keyword>
<proteinExistence type="inferred from homology"/>
<reference evidence="11 14" key="1">
    <citation type="submission" date="2019-07" db="EMBL/GenBank/DDBJ databases">
        <title>Venturia inaequalis Genome Resource.</title>
        <authorList>
            <person name="Lichtner F.J."/>
        </authorList>
    </citation>
    <scope>NUCLEOTIDE SEQUENCE [LARGE SCALE GENOMIC DNA]</scope>
    <source>
        <strain evidence="12 13">120213</strain>
        <strain evidence="11 14">DMI_063113</strain>
    </source>
</reference>
<dbReference type="InterPro" id="IPR001524">
    <property type="entry name" value="Glyco_hydro_6_CS"/>
</dbReference>
<keyword evidence="2 9" id="KW-0378">Hydrolase</keyword>
<gene>
    <name evidence="11" type="ORF">EG327_008618</name>
    <name evidence="12" type="ORF">EG328_001895</name>
</gene>
<feature type="domain" description="Glycoside hydrolase 131 catalytic N-terminal" evidence="10">
    <location>
        <begin position="450"/>
        <end position="700"/>
    </location>
</feature>
<dbReference type="Proteomes" id="UP000490939">
    <property type="component" value="Unassembled WGS sequence"/>
</dbReference>
<evidence type="ECO:0000313" key="12">
    <source>
        <dbReference type="EMBL" id="KAE9987662.1"/>
    </source>
</evidence>
<dbReference type="EC" id="3.2.1.-" evidence="9"/>
<feature type="chain" id="PRO_5044521561" description="Glucanase" evidence="9">
    <location>
        <begin position="17"/>
        <end position="712"/>
    </location>
</feature>
<dbReference type="FunFam" id="3.20.20.40:FF:000001">
    <property type="entry name" value="Glucanase"/>
    <property type="match status" value="1"/>
</dbReference>
<dbReference type="EMBL" id="WNWR01000543">
    <property type="protein sequence ID" value="KAE9974953.1"/>
    <property type="molecule type" value="Genomic_DNA"/>
</dbReference>
<comment type="similarity">
    <text evidence="9">Belongs to the glycosyl hydrolase family 6.</text>
</comment>
<evidence type="ECO:0000256" key="2">
    <source>
        <dbReference type="ARBA" id="ARBA00022801"/>
    </source>
</evidence>
<sequence length="712" mass="77755">MNSFTLFCALIACVEAKWSGIPPPARVDYVNATDQSVATAAPVAPGVTVGSPFSEGASGIKLYANSYYQKEVEGTAIPALAGNESLIAIAKKVATIPSFFWLDTTAKVDYIPKFVKDIQTRKLDVLMPLVIYNLPDRDCNAKASNGELSSADGGIVKYKEYIDAIVKHLKAAPTVKFVLVIEPDSLANMVTNLNVPKCATAKPGYEEGTNYALTQLNPLGNVMAMYLEAGHAGWLAWPANLDPAADYFAKIYEKAGKPSKVRGLVTNVANYNAWSVPPGGCSKLKYTDEMRSVWAQGGKKIEMCDEKTYIELLAPKLTAKGFPAHFIVDTSRAGKYPTDQKHWGNWCNVKGAGFGRRPAVAKESPLLDAFVWVKPGGECDGTSTPGPRFDSFCGPEKSEAMQGAPEAGQWFQKYFEQLLVNENLDNVAKNGQAILKFSRLYANVVAGGTVLWDGRFDLSTDATYKSSFASKVYSALTTWSFSSEVGPYEYYIPAANSATAPISNLIQLSPAFKHPADKSSGQGVKISLAQKAGTNYQWRTELIPHTFDAGYSKKGMINQGLVFYHFSMMRKDVNPPSKTQDHQMCYFENGHFVEMRYGLLAGSQSTEGSLLHAFIDGKSRWNSTWEADVWHNIAYEIDFSKNTVGFWHSTGNDPLVQIQAPIKASTSSNGRDFHLGGLKLPATGTGQEDWYFSGVYIESSPITKELSGPAFV</sequence>
<evidence type="ECO:0000256" key="7">
    <source>
        <dbReference type="ARBA" id="ARBA00023326"/>
    </source>
</evidence>
<evidence type="ECO:0000313" key="14">
    <source>
        <dbReference type="Proteomes" id="UP000490939"/>
    </source>
</evidence>
<protein>
    <recommendedName>
        <fullName evidence="9">Glucanase</fullName>
        <ecNumber evidence="9">3.2.1.-</ecNumber>
    </recommendedName>
</protein>
<name>A0A8H3USN5_VENIN</name>
<dbReference type="Pfam" id="PF01341">
    <property type="entry name" value="Glyco_hydro_6"/>
    <property type="match status" value="1"/>
</dbReference>
<dbReference type="AlphaFoldDB" id="A0A8H3USN5"/>
<comment type="caution">
    <text evidence="11">The sequence shown here is derived from an EMBL/GenBank/DDBJ whole genome shotgun (WGS) entry which is preliminary data.</text>
</comment>
<accession>A0A8H3USN5</accession>
<evidence type="ECO:0000256" key="4">
    <source>
        <dbReference type="ARBA" id="ARBA00023157"/>
    </source>
</evidence>
<dbReference type="Gene3D" id="3.20.20.40">
    <property type="entry name" value="1, 4-beta cellobiohydrolase"/>
    <property type="match status" value="1"/>
</dbReference>
<dbReference type="InterPro" id="IPR036434">
    <property type="entry name" value="Beta_cellobiohydrolase_sf"/>
</dbReference>
<evidence type="ECO:0000259" key="10">
    <source>
        <dbReference type="Pfam" id="PF18271"/>
    </source>
</evidence>
<dbReference type="Proteomes" id="UP000447873">
    <property type="component" value="Unassembled WGS sequence"/>
</dbReference>
<keyword evidence="3 9" id="KW-0136">Cellulose degradation</keyword>
<dbReference type="PRINTS" id="PR00733">
    <property type="entry name" value="GLHYDRLASE6"/>
</dbReference>
<dbReference type="PANTHER" id="PTHR34876">
    <property type="match status" value="1"/>
</dbReference>
<dbReference type="PROSITE" id="PS00656">
    <property type="entry name" value="GLYCOSYL_HYDROL_F6_2"/>
    <property type="match status" value="1"/>
</dbReference>
<dbReference type="Pfam" id="PF18271">
    <property type="entry name" value="GH131_N"/>
    <property type="match status" value="1"/>
</dbReference>
<dbReference type="GO" id="GO:0004553">
    <property type="term" value="F:hydrolase activity, hydrolyzing O-glycosyl compounds"/>
    <property type="evidence" value="ECO:0007669"/>
    <property type="project" value="InterPro"/>
</dbReference>
<dbReference type="GO" id="GO:0030245">
    <property type="term" value="P:cellulose catabolic process"/>
    <property type="evidence" value="ECO:0007669"/>
    <property type="project" value="UniProtKB-KW"/>
</dbReference>
<keyword evidence="14" id="KW-1185">Reference proteome</keyword>
<feature type="signal peptide" evidence="9">
    <location>
        <begin position="1"/>
        <end position="16"/>
    </location>
</feature>
<dbReference type="EMBL" id="WNWS01000015">
    <property type="protein sequence ID" value="KAE9987662.1"/>
    <property type="molecule type" value="Genomic_DNA"/>
</dbReference>
<evidence type="ECO:0000256" key="3">
    <source>
        <dbReference type="ARBA" id="ARBA00023001"/>
    </source>
</evidence>
<keyword evidence="1 9" id="KW-0732">Signal</keyword>
<dbReference type="Gene3D" id="2.60.120.1160">
    <property type="match status" value="1"/>
</dbReference>
<evidence type="ECO:0000256" key="1">
    <source>
        <dbReference type="ARBA" id="ARBA00022729"/>
    </source>
</evidence>
<dbReference type="InterPro" id="IPR016288">
    <property type="entry name" value="Beta_cellobiohydrolase"/>
</dbReference>
<dbReference type="PANTHER" id="PTHR34876:SF4">
    <property type="entry name" value="1,4-BETA-D-GLUCAN CELLOBIOHYDROLASE C-RELATED"/>
    <property type="match status" value="1"/>
</dbReference>
<dbReference type="SUPFAM" id="SSF51989">
    <property type="entry name" value="Glycosyl hydrolases family 6, cellulases"/>
    <property type="match status" value="1"/>
</dbReference>
<keyword evidence="5 9" id="KW-0119">Carbohydrate metabolism</keyword>
<feature type="active site" description="Proton donor" evidence="8">
    <location>
        <position position="184"/>
    </location>
</feature>
<evidence type="ECO:0000256" key="8">
    <source>
        <dbReference type="PROSITE-ProRule" id="PRU10057"/>
    </source>
</evidence>
<keyword evidence="6 9" id="KW-0326">Glycosidase</keyword>
<evidence type="ECO:0000313" key="13">
    <source>
        <dbReference type="Proteomes" id="UP000447873"/>
    </source>
</evidence>
<evidence type="ECO:0000313" key="11">
    <source>
        <dbReference type="EMBL" id="KAE9974953.1"/>
    </source>
</evidence>
<evidence type="ECO:0000256" key="6">
    <source>
        <dbReference type="ARBA" id="ARBA00023295"/>
    </source>
</evidence>
<organism evidence="11 14">
    <name type="scientific">Venturia inaequalis</name>
    <name type="common">Apple scab fungus</name>
    <dbReference type="NCBI Taxonomy" id="5025"/>
    <lineage>
        <taxon>Eukaryota</taxon>
        <taxon>Fungi</taxon>
        <taxon>Dikarya</taxon>
        <taxon>Ascomycota</taxon>
        <taxon>Pezizomycotina</taxon>
        <taxon>Dothideomycetes</taxon>
        <taxon>Pleosporomycetidae</taxon>
        <taxon>Venturiales</taxon>
        <taxon>Venturiaceae</taxon>
        <taxon>Venturia</taxon>
    </lineage>
</organism>
<keyword evidence="7 9" id="KW-0624">Polysaccharide degradation</keyword>